<evidence type="ECO:0000256" key="5">
    <source>
        <dbReference type="ARBA" id="ARBA00023136"/>
    </source>
</evidence>
<keyword evidence="8" id="KW-1185">Reference proteome</keyword>
<dbReference type="AlphaFoldDB" id="A0A9W9LU38"/>
<dbReference type="Pfam" id="PF08637">
    <property type="entry name" value="NCA2"/>
    <property type="match status" value="1"/>
</dbReference>
<organism evidence="7 8">
    <name type="scientific">Penicillium canariense</name>
    <dbReference type="NCBI Taxonomy" id="189055"/>
    <lineage>
        <taxon>Eukaryota</taxon>
        <taxon>Fungi</taxon>
        <taxon>Dikarya</taxon>
        <taxon>Ascomycota</taxon>
        <taxon>Pezizomycotina</taxon>
        <taxon>Eurotiomycetes</taxon>
        <taxon>Eurotiomycetidae</taxon>
        <taxon>Eurotiales</taxon>
        <taxon>Aspergillaceae</taxon>
        <taxon>Penicillium</taxon>
    </lineage>
</organism>
<evidence type="ECO:0000313" key="8">
    <source>
        <dbReference type="Proteomes" id="UP001149163"/>
    </source>
</evidence>
<gene>
    <name evidence="7" type="ORF">N7482_001379</name>
</gene>
<keyword evidence="2 6" id="KW-0812">Transmembrane</keyword>
<feature type="transmembrane region" description="Helical" evidence="6">
    <location>
        <begin position="546"/>
        <end position="572"/>
    </location>
</feature>
<dbReference type="RefSeq" id="XP_056547110.1">
    <property type="nucleotide sequence ID" value="XM_056683504.1"/>
</dbReference>
<evidence type="ECO:0000313" key="7">
    <source>
        <dbReference type="EMBL" id="KAJ5175502.1"/>
    </source>
</evidence>
<dbReference type="Proteomes" id="UP001149163">
    <property type="component" value="Unassembled WGS sequence"/>
</dbReference>
<comment type="subcellular location">
    <subcellularLocation>
        <location evidence="1">Mitochondrion membrane</location>
        <topology evidence="1">Multi-pass membrane protein</topology>
    </subcellularLocation>
</comment>
<evidence type="ECO:0000256" key="2">
    <source>
        <dbReference type="ARBA" id="ARBA00022692"/>
    </source>
</evidence>
<reference evidence="7" key="1">
    <citation type="submission" date="2022-11" db="EMBL/GenBank/DDBJ databases">
        <authorList>
            <person name="Petersen C."/>
        </authorList>
    </citation>
    <scope>NUCLEOTIDE SEQUENCE</scope>
    <source>
        <strain evidence="7">IBT 26290</strain>
    </source>
</reference>
<dbReference type="PANTHER" id="PTHR28234:SF1">
    <property type="entry name" value="NUCLEAR CONTROL OF ATPASE PROTEIN 2"/>
    <property type="match status" value="1"/>
</dbReference>
<dbReference type="InterPro" id="IPR013946">
    <property type="entry name" value="NCA2-like"/>
</dbReference>
<evidence type="ECO:0000256" key="4">
    <source>
        <dbReference type="ARBA" id="ARBA00023128"/>
    </source>
</evidence>
<protein>
    <recommendedName>
        <fullName evidence="9">Nuclear control of ATPase protein 2</fullName>
    </recommendedName>
</protein>
<reference evidence="7" key="2">
    <citation type="journal article" date="2023" name="IMA Fungus">
        <title>Comparative genomic study of the Penicillium genus elucidates a diverse pangenome and 15 lateral gene transfer events.</title>
        <authorList>
            <person name="Petersen C."/>
            <person name="Sorensen T."/>
            <person name="Nielsen M.R."/>
            <person name="Sondergaard T.E."/>
            <person name="Sorensen J.L."/>
            <person name="Fitzpatrick D.A."/>
            <person name="Frisvad J.C."/>
            <person name="Nielsen K.L."/>
        </authorList>
    </citation>
    <scope>NUCLEOTIDE SEQUENCE</scope>
    <source>
        <strain evidence="7">IBT 26290</strain>
    </source>
</reference>
<dbReference type="OrthoDB" id="413313at2759"/>
<evidence type="ECO:0000256" key="6">
    <source>
        <dbReference type="SAM" id="Phobius"/>
    </source>
</evidence>
<name>A0A9W9LU38_9EURO</name>
<keyword evidence="5 6" id="KW-0472">Membrane</keyword>
<keyword evidence="3 6" id="KW-1133">Transmembrane helix</keyword>
<dbReference type="EMBL" id="JAPQKN010000001">
    <property type="protein sequence ID" value="KAJ5175502.1"/>
    <property type="molecule type" value="Genomic_DNA"/>
</dbReference>
<evidence type="ECO:0000256" key="1">
    <source>
        <dbReference type="ARBA" id="ARBA00004225"/>
    </source>
</evidence>
<proteinExistence type="predicted"/>
<evidence type="ECO:0000256" key="3">
    <source>
        <dbReference type="ARBA" id="ARBA00022989"/>
    </source>
</evidence>
<keyword evidence="4" id="KW-0496">Mitochondrion</keyword>
<dbReference type="GeneID" id="81422680"/>
<comment type="caution">
    <text evidence="7">The sequence shown here is derived from an EMBL/GenBank/DDBJ whole genome shotgun (WGS) entry which is preliminary data.</text>
</comment>
<dbReference type="GO" id="GO:0005741">
    <property type="term" value="C:mitochondrial outer membrane"/>
    <property type="evidence" value="ECO:0007669"/>
    <property type="project" value="TreeGrafter"/>
</dbReference>
<accession>A0A9W9LU38</accession>
<evidence type="ECO:0008006" key="9">
    <source>
        <dbReference type="Google" id="ProtNLM"/>
    </source>
</evidence>
<sequence>MPQCAHTDADADADADAVPVQALPGAMSIVQETACSVNSQLDRLQQQITRPEKLLYTQDAPPPHIRRLQNVIGSISVTSKTQPFLPAIRLADLLADSTGTFQYPLSAVARTETESQAEEHVSDYLWLVAAKAAVQASGLVMHSLLDYTLQLQEEIYYWNAVLGSVWNSGIYTAQTTPVRLWHWTKDLSSFRTMQTVSSESLSRSIAARWAQFYQIARQSMSEYPIRLNWSSPIRSCRSEIRQKRDHLLAMRDIHTSSLGLLMEGWRAFQIEDLASNADRVSRDQWQETVTRIVALTEAILHQAISQSSAADFEKRVFAVMEDDRSSMQMQGSGPFSTQPPVRLIERVVYLLRAQLPAHTASMSAFVVLHGRPSRVTRYWIPASLAVLSSSLSLRFIAHRQDQILQWIMDIGSTIVDFGGNWVVEPIRKLIGTIRHDEKSEIAIMSKNSLVADRASLERMVIDFVRDRPDLSQGQLPAEDTTAIANAVKEGDLTPVLKAYERDLRTPFVGTVRGDLVRALLIQIQKTKVDVEIAISGINALLKSQELVFGFVGLTPGILVSYSALRWLIGLFGNRRGLQRGKKQHALRRGLRNVTRILTSARSPDGTVSYKESGRLICEAEDLLQKIKTVLGGIQYQEFREDIQDLLDVQSGVDKQLRVVERMRWAYFH</sequence>
<dbReference type="PANTHER" id="PTHR28234">
    <property type="entry name" value="NUCLEAR CONTROL OF ATPASE PROTEIN 2"/>
    <property type="match status" value="1"/>
</dbReference>